<dbReference type="OrthoDB" id="5420895at2759"/>
<dbReference type="Pfam" id="PF24355">
    <property type="entry name" value="DUF7514"/>
    <property type="match status" value="1"/>
</dbReference>
<feature type="compositionally biased region" description="Basic and acidic residues" evidence="1">
    <location>
        <begin position="479"/>
        <end position="488"/>
    </location>
</feature>
<gene>
    <name evidence="3" type="ORF">BDV28DRAFT_140260</name>
</gene>
<name>A0A5N6YWT4_9EURO</name>
<evidence type="ECO:0000313" key="3">
    <source>
        <dbReference type="EMBL" id="KAE8349901.1"/>
    </source>
</evidence>
<feature type="compositionally biased region" description="Basic and acidic residues" evidence="1">
    <location>
        <begin position="347"/>
        <end position="362"/>
    </location>
</feature>
<dbReference type="InterPro" id="IPR055936">
    <property type="entry name" value="DUF7514"/>
</dbReference>
<proteinExistence type="predicted"/>
<reference evidence="4" key="1">
    <citation type="submission" date="2019-04" db="EMBL/GenBank/DDBJ databases">
        <title>Friends and foes A comparative genomics studyof 23 Aspergillus species from section Flavi.</title>
        <authorList>
            <consortium name="DOE Joint Genome Institute"/>
            <person name="Kjaerbolling I."/>
            <person name="Vesth T."/>
            <person name="Frisvad J.C."/>
            <person name="Nybo J.L."/>
            <person name="Theobald S."/>
            <person name="Kildgaard S."/>
            <person name="Isbrandt T."/>
            <person name="Kuo A."/>
            <person name="Sato A."/>
            <person name="Lyhne E.K."/>
            <person name="Kogle M.E."/>
            <person name="Wiebenga A."/>
            <person name="Kun R.S."/>
            <person name="Lubbers R.J."/>
            <person name="Makela M.R."/>
            <person name="Barry K."/>
            <person name="Chovatia M."/>
            <person name="Clum A."/>
            <person name="Daum C."/>
            <person name="Haridas S."/>
            <person name="He G."/>
            <person name="LaButti K."/>
            <person name="Lipzen A."/>
            <person name="Mondo S."/>
            <person name="Riley R."/>
            <person name="Salamov A."/>
            <person name="Simmons B.A."/>
            <person name="Magnuson J.K."/>
            <person name="Henrissat B."/>
            <person name="Mortensen U.H."/>
            <person name="Larsen T.O."/>
            <person name="Devries R.P."/>
            <person name="Grigoriev I.V."/>
            <person name="Machida M."/>
            <person name="Baker S.E."/>
            <person name="Andersen M.R."/>
        </authorList>
    </citation>
    <scope>NUCLEOTIDE SEQUENCE [LARGE SCALE GENOMIC DNA]</scope>
    <source>
        <strain evidence="4">CBS 553.77</strain>
    </source>
</reference>
<dbReference type="Proteomes" id="UP000327118">
    <property type="component" value="Unassembled WGS sequence"/>
</dbReference>
<accession>A0A5N6YWT4</accession>
<dbReference type="PANTHER" id="PTHR39611:SF2">
    <property type="entry name" value="HYDROXYPROLINE-RICH GLYCOPROTEIN DZ-HRGP"/>
    <property type="match status" value="1"/>
</dbReference>
<dbReference type="EMBL" id="ML739264">
    <property type="protein sequence ID" value="KAE8349901.1"/>
    <property type="molecule type" value="Genomic_DNA"/>
</dbReference>
<feature type="domain" description="DUF7514" evidence="2">
    <location>
        <begin position="13"/>
        <end position="169"/>
    </location>
</feature>
<protein>
    <recommendedName>
        <fullName evidence="2">DUF7514 domain-containing protein</fullName>
    </recommendedName>
</protein>
<feature type="compositionally biased region" description="Basic and acidic residues" evidence="1">
    <location>
        <begin position="202"/>
        <end position="211"/>
    </location>
</feature>
<dbReference type="AlphaFoldDB" id="A0A5N6YWT4"/>
<dbReference type="PANTHER" id="PTHR39611">
    <property type="entry name" value="HYDROXYPROLINE-RICH GLYCOPROTEIN DZ-HRGP-RELATED"/>
    <property type="match status" value="1"/>
</dbReference>
<feature type="compositionally biased region" description="Polar residues" evidence="1">
    <location>
        <begin position="461"/>
        <end position="477"/>
    </location>
</feature>
<organism evidence="3 4">
    <name type="scientific">Aspergillus coremiiformis</name>
    <dbReference type="NCBI Taxonomy" id="138285"/>
    <lineage>
        <taxon>Eukaryota</taxon>
        <taxon>Fungi</taxon>
        <taxon>Dikarya</taxon>
        <taxon>Ascomycota</taxon>
        <taxon>Pezizomycotina</taxon>
        <taxon>Eurotiomycetes</taxon>
        <taxon>Eurotiomycetidae</taxon>
        <taxon>Eurotiales</taxon>
        <taxon>Aspergillaceae</taxon>
        <taxon>Aspergillus</taxon>
        <taxon>Aspergillus subgen. Circumdati</taxon>
    </lineage>
</organism>
<evidence type="ECO:0000256" key="1">
    <source>
        <dbReference type="SAM" id="MobiDB-lite"/>
    </source>
</evidence>
<feature type="region of interest" description="Disordered" evidence="1">
    <location>
        <begin position="189"/>
        <end position="375"/>
    </location>
</feature>
<evidence type="ECO:0000313" key="4">
    <source>
        <dbReference type="Proteomes" id="UP000327118"/>
    </source>
</evidence>
<evidence type="ECO:0000259" key="2">
    <source>
        <dbReference type="Pfam" id="PF24355"/>
    </source>
</evidence>
<keyword evidence="4" id="KW-1185">Reference proteome</keyword>
<feature type="region of interest" description="Disordered" evidence="1">
    <location>
        <begin position="454"/>
        <end position="523"/>
    </location>
</feature>
<feature type="compositionally biased region" description="Basic and acidic residues" evidence="1">
    <location>
        <begin position="511"/>
        <end position="523"/>
    </location>
</feature>
<feature type="compositionally biased region" description="Low complexity" evidence="1">
    <location>
        <begin position="306"/>
        <end position="319"/>
    </location>
</feature>
<feature type="compositionally biased region" description="Basic and acidic residues" evidence="1">
    <location>
        <begin position="219"/>
        <end position="231"/>
    </location>
</feature>
<sequence>MSSVHDEGAECWGVLINPDKSPTPLLEQLCLGIAQVITSFDEFATTDLTPDRLAAFYRKVGGNYDVLFLETRPSALSFIYQRLGCFHSIQPTNDPYKPPSVPALQPNGFVRWQTIQLLLDPDEHSRWLQNAVDLWDVEAPNGGIFPKLIPRDAFPAEPDPEMVQWHEDVCRRFELDYWKKNITRSPPNFGPYHSYFTQKDSPVNKEDELRRGQRRTTSHRQDPTTSSDHRPSNRHHQRRSDEKPQSTARRVHSTYFPRHYENFDTGYTPRPSSPPMWTKESAKSKKREPPPVFTRSVSPGTMPGNGASDASSEDSGSAAQEPLRPSRYSYHPNLSPHRVSHARRHSHEAYARRPRRELSPEPHKHHTYHDPYYINPGRLYDSDGARRVRSSRVYHDEPLLHRESGGGFRERVVSDSPTFPPGREGPIFTRMHPRYVGTGDTYIVHSHANLESMGDRRSSYHRPTSANLTSNGNSTCTPERARYIDPRNPRWAAPVQSPSKRGVPVQAADIEYSRGRRTAMYDR</sequence>
<feature type="compositionally biased region" description="Basic and acidic residues" evidence="1">
    <location>
        <begin position="280"/>
        <end position="289"/>
    </location>
</feature>